<sequence length="584" mass="65759">MRPKELLSKITHVASLLNEFSVAESDSDEADALSRAFENFTEQLEAIIAAESIVANSSTETLNAEKEEVYSRSMEGLSVADIREKLSTHLKKVLNFTDPINADEPDTPRLQRAQMLKSESNSLIEFIDELTEYSKLVLGQEKFANIDFNFHRLMGDVVFLSKTLIVQKNVSLEFVMDSAVPEVLVGDPAKLSQVLLKLLSWTMKCVDEGAIHFEVRLKKKTKDKLFLEFTISDNGIGVEAKAVPFLFDAFPPAGTSKSDALKGSGLGLAIVKQIVTHLDGAVSAGVGTTFKCCLPYTAGDKGKLRKNDTAREYLLEAAKLIKGTRILVFEDNPINQRFIRQRLKKWDCPVFVTDDGIYGLNLLEEQKIDMILMDLNMPVMSGLEITERIRSHASPSIRQLPIIALTADFTIQDKKKSEAHGINDYLLKPYSPDGLLLKLLANKNKTELKSKLSEPIAATYAAKIKKPKVFNLDPIFKDCMGQMDLVIELVRLYRQNALEFIGETKFQLLQKDFQPLEFSLHKMKSGLAMMRTNDLLDIVEQMQKCCKSDRDLKHLNFLYGCFVTQYPITQSKIDSEVKRLQKKQ</sequence>
<evidence type="ECO:0000256" key="2">
    <source>
        <dbReference type="ARBA" id="ARBA00004651"/>
    </source>
</evidence>
<dbReference type="EC" id="2.7.13.3" evidence="3"/>
<dbReference type="AlphaFoldDB" id="A0A5B7SNI0"/>
<evidence type="ECO:0000256" key="8">
    <source>
        <dbReference type="ARBA" id="ARBA00022840"/>
    </source>
</evidence>
<keyword evidence="16" id="KW-1185">Reference proteome</keyword>
<protein>
    <recommendedName>
        <fullName evidence="3">histidine kinase</fullName>
        <ecNumber evidence="3">2.7.13.3</ecNumber>
    </recommendedName>
</protein>
<dbReference type="SMART" id="SM00387">
    <property type="entry name" value="HATPase_c"/>
    <property type="match status" value="1"/>
</dbReference>
<dbReference type="InterPro" id="IPR001789">
    <property type="entry name" value="Sig_transdc_resp-reg_receiver"/>
</dbReference>
<keyword evidence="7" id="KW-0547">Nucleotide-binding</keyword>
<evidence type="ECO:0000259" key="13">
    <source>
        <dbReference type="PROSITE" id="PS50109"/>
    </source>
</evidence>
<dbReference type="RefSeq" id="WP_138852424.1">
    <property type="nucleotide sequence ID" value="NZ_CP040710.1"/>
</dbReference>
<dbReference type="OrthoDB" id="1046984at2"/>
<dbReference type="SMART" id="SM00448">
    <property type="entry name" value="REC"/>
    <property type="match status" value="1"/>
</dbReference>
<dbReference type="Proteomes" id="UP000310017">
    <property type="component" value="Chromosome"/>
</dbReference>
<keyword evidence="11" id="KW-0472">Membrane</keyword>
<name>A0A5B7SNI0_9FLAO</name>
<comment type="subcellular location">
    <subcellularLocation>
        <location evidence="2">Cell membrane</location>
        <topology evidence="2">Multi-pass membrane protein</topology>
    </subcellularLocation>
</comment>
<dbReference type="EMBL" id="CP040710">
    <property type="protein sequence ID" value="QCX00077.1"/>
    <property type="molecule type" value="Genomic_DNA"/>
</dbReference>
<dbReference type="PROSITE" id="PS50110">
    <property type="entry name" value="RESPONSE_REGULATORY"/>
    <property type="match status" value="1"/>
</dbReference>
<dbReference type="Gene3D" id="3.40.50.2300">
    <property type="match status" value="1"/>
</dbReference>
<keyword evidence="5 12" id="KW-0597">Phosphoprotein</keyword>
<feature type="modified residue" description="4-aspartylphosphate" evidence="12">
    <location>
        <position position="374"/>
    </location>
</feature>
<proteinExistence type="predicted"/>
<dbReference type="Gene3D" id="1.20.120.160">
    <property type="entry name" value="HPT domain"/>
    <property type="match status" value="1"/>
</dbReference>
<evidence type="ECO:0000256" key="6">
    <source>
        <dbReference type="ARBA" id="ARBA00022692"/>
    </source>
</evidence>
<evidence type="ECO:0000256" key="10">
    <source>
        <dbReference type="ARBA" id="ARBA00023012"/>
    </source>
</evidence>
<evidence type="ECO:0000256" key="1">
    <source>
        <dbReference type="ARBA" id="ARBA00000085"/>
    </source>
</evidence>
<gene>
    <name evidence="15" type="ORF">FGM00_08160</name>
</gene>
<evidence type="ECO:0000256" key="7">
    <source>
        <dbReference type="ARBA" id="ARBA00022741"/>
    </source>
</evidence>
<dbReference type="InterPro" id="IPR036641">
    <property type="entry name" value="HPT_dom_sf"/>
</dbReference>
<dbReference type="InterPro" id="IPR003594">
    <property type="entry name" value="HATPase_dom"/>
</dbReference>
<reference evidence="15 16" key="1">
    <citation type="submission" date="2019-05" db="EMBL/GenBank/DDBJ databases">
        <title>Genome sequencing of F202Z8.</title>
        <authorList>
            <person name="Kwon Y.M."/>
        </authorList>
    </citation>
    <scope>NUCLEOTIDE SEQUENCE [LARGE SCALE GENOMIC DNA]</scope>
    <source>
        <strain evidence="15 16">F202Z8</strain>
    </source>
</reference>
<dbReference type="Gene3D" id="3.30.565.10">
    <property type="entry name" value="Histidine kinase-like ATPase, C-terminal domain"/>
    <property type="match status" value="1"/>
</dbReference>
<evidence type="ECO:0000313" key="16">
    <source>
        <dbReference type="Proteomes" id="UP000310017"/>
    </source>
</evidence>
<comment type="catalytic activity">
    <reaction evidence="1">
        <text>ATP + protein L-histidine = ADP + protein N-phospho-L-histidine.</text>
        <dbReference type="EC" id="2.7.13.3"/>
    </reaction>
</comment>
<dbReference type="Pfam" id="PF00072">
    <property type="entry name" value="Response_reg"/>
    <property type="match status" value="1"/>
</dbReference>
<evidence type="ECO:0000313" key="15">
    <source>
        <dbReference type="EMBL" id="QCX00077.1"/>
    </source>
</evidence>
<dbReference type="SUPFAM" id="SSF55874">
    <property type="entry name" value="ATPase domain of HSP90 chaperone/DNA topoisomerase II/histidine kinase"/>
    <property type="match status" value="1"/>
</dbReference>
<evidence type="ECO:0000259" key="14">
    <source>
        <dbReference type="PROSITE" id="PS50110"/>
    </source>
</evidence>
<dbReference type="InterPro" id="IPR005467">
    <property type="entry name" value="His_kinase_dom"/>
</dbReference>
<dbReference type="GO" id="GO:0000160">
    <property type="term" value="P:phosphorelay signal transduction system"/>
    <property type="evidence" value="ECO:0007669"/>
    <property type="project" value="InterPro"/>
</dbReference>
<evidence type="ECO:0000256" key="3">
    <source>
        <dbReference type="ARBA" id="ARBA00012438"/>
    </source>
</evidence>
<evidence type="ECO:0000256" key="4">
    <source>
        <dbReference type="ARBA" id="ARBA00022475"/>
    </source>
</evidence>
<dbReference type="InterPro" id="IPR004358">
    <property type="entry name" value="Sig_transdc_His_kin-like_C"/>
</dbReference>
<dbReference type="CDD" id="cd17546">
    <property type="entry name" value="REC_hyHK_CKI1_RcsC-like"/>
    <property type="match status" value="1"/>
</dbReference>
<evidence type="ECO:0000256" key="11">
    <source>
        <dbReference type="ARBA" id="ARBA00023136"/>
    </source>
</evidence>
<feature type="domain" description="Response regulatory" evidence="14">
    <location>
        <begin position="325"/>
        <end position="443"/>
    </location>
</feature>
<dbReference type="GO" id="GO:0004673">
    <property type="term" value="F:protein histidine kinase activity"/>
    <property type="evidence" value="ECO:0007669"/>
    <property type="project" value="UniProtKB-EC"/>
</dbReference>
<dbReference type="InterPro" id="IPR011006">
    <property type="entry name" value="CheY-like_superfamily"/>
</dbReference>
<dbReference type="PRINTS" id="PR00344">
    <property type="entry name" value="BCTRLSENSOR"/>
</dbReference>
<feature type="domain" description="Histidine kinase" evidence="13">
    <location>
        <begin position="81"/>
        <end position="298"/>
    </location>
</feature>
<keyword evidence="4" id="KW-1003">Cell membrane</keyword>
<organism evidence="15 16">
    <name type="scientific">Aggregatimonas sangjinii</name>
    <dbReference type="NCBI Taxonomy" id="2583587"/>
    <lineage>
        <taxon>Bacteria</taxon>
        <taxon>Pseudomonadati</taxon>
        <taxon>Bacteroidota</taxon>
        <taxon>Flavobacteriia</taxon>
        <taxon>Flavobacteriales</taxon>
        <taxon>Flavobacteriaceae</taxon>
        <taxon>Aggregatimonas</taxon>
    </lineage>
</organism>
<keyword evidence="9" id="KW-1133">Transmembrane helix</keyword>
<dbReference type="GO" id="GO:0005524">
    <property type="term" value="F:ATP binding"/>
    <property type="evidence" value="ECO:0007669"/>
    <property type="project" value="UniProtKB-KW"/>
</dbReference>
<keyword evidence="6" id="KW-0812">Transmembrane</keyword>
<dbReference type="PROSITE" id="PS50109">
    <property type="entry name" value="HIS_KIN"/>
    <property type="match status" value="1"/>
</dbReference>
<keyword evidence="10" id="KW-0902">Two-component regulatory system</keyword>
<evidence type="ECO:0000256" key="12">
    <source>
        <dbReference type="PROSITE-ProRule" id="PRU00169"/>
    </source>
</evidence>
<dbReference type="PANTHER" id="PTHR45339">
    <property type="entry name" value="HYBRID SIGNAL TRANSDUCTION HISTIDINE KINASE J"/>
    <property type="match status" value="1"/>
</dbReference>
<accession>A0A5B7SNI0</accession>
<dbReference type="InterPro" id="IPR036890">
    <property type="entry name" value="HATPase_C_sf"/>
</dbReference>
<evidence type="ECO:0000256" key="5">
    <source>
        <dbReference type="ARBA" id="ARBA00022553"/>
    </source>
</evidence>
<dbReference type="SUPFAM" id="SSF47226">
    <property type="entry name" value="Histidine-containing phosphotransfer domain, HPT domain"/>
    <property type="match status" value="1"/>
</dbReference>
<keyword evidence="8" id="KW-0067">ATP-binding</keyword>
<evidence type="ECO:0000256" key="9">
    <source>
        <dbReference type="ARBA" id="ARBA00022989"/>
    </source>
</evidence>
<dbReference type="KEGG" id="asag:FGM00_08160"/>
<dbReference type="Pfam" id="PF02518">
    <property type="entry name" value="HATPase_c"/>
    <property type="match status" value="1"/>
</dbReference>
<dbReference type="PANTHER" id="PTHR45339:SF1">
    <property type="entry name" value="HYBRID SIGNAL TRANSDUCTION HISTIDINE KINASE J"/>
    <property type="match status" value="1"/>
</dbReference>
<dbReference type="GO" id="GO:0005886">
    <property type="term" value="C:plasma membrane"/>
    <property type="evidence" value="ECO:0007669"/>
    <property type="project" value="UniProtKB-SubCell"/>
</dbReference>
<dbReference type="SUPFAM" id="SSF52172">
    <property type="entry name" value="CheY-like"/>
    <property type="match status" value="1"/>
</dbReference>